<protein>
    <submittedName>
        <fullName evidence="1">Uncharacterized protein</fullName>
    </submittedName>
</protein>
<dbReference type="Proteomes" id="UP000828941">
    <property type="component" value="Chromosome 8"/>
</dbReference>
<name>A0ACB9MYP2_BAUVA</name>
<evidence type="ECO:0000313" key="1">
    <source>
        <dbReference type="EMBL" id="KAI4328796.1"/>
    </source>
</evidence>
<sequence length="132" mass="14902">MVVVLTLLGFFFTSAFLAALTTFFLGEAFTDVLATLASLAVALATLGFAVAFVFVLHNHMHIPQINKGHICRGVRVSLHQNQSQLERFAAQTQGRGKGDLHKLTSSHRFFQIIKQKLPEIRNLRDKRKRERE</sequence>
<dbReference type="EMBL" id="CM039433">
    <property type="protein sequence ID" value="KAI4328796.1"/>
    <property type="molecule type" value="Genomic_DNA"/>
</dbReference>
<comment type="caution">
    <text evidence="1">The sequence shown here is derived from an EMBL/GenBank/DDBJ whole genome shotgun (WGS) entry which is preliminary data.</text>
</comment>
<evidence type="ECO:0000313" key="2">
    <source>
        <dbReference type="Proteomes" id="UP000828941"/>
    </source>
</evidence>
<keyword evidence="2" id="KW-1185">Reference proteome</keyword>
<reference evidence="1 2" key="1">
    <citation type="journal article" date="2022" name="DNA Res.">
        <title>Chromosomal-level genome assembly of the orchid tree Bauhinia variegata (Leguminosae; Cercidoideae) supports the allotetraploid origin hypothesis of Bauhinia.</title>
        <authorList>
            <person name="Zhong Y."/>
            <person name="Chen Y."/>
            <person name="Zheng D."/>
            <person name="Pang J."/>
            <person name="Liu Y."/>
            <person name="Luo S."/>
            <person name="Meng S."/>
            <person name="Qian L."/>
            <person name="Wei D."/>
            <person name="Dai S."/>
            <person name="Zhou R."/>
        </authorList>
    </citation>
    <scope>NUCLEOTIDE SEQUENCE [LARGE SCALE GENOMIC DNA]</scope>
    <source>
        <strain evidence="1">BV-YZ2020</strain>
    </source>
</reference>
<accession>A0ACB9MYP2</accession>
<gene>
    <name evidence="1" type="ORF">L6164_021124</name>
</gene>
<organism evidence="1 2">
    <name type="scientific">Bauhinia variegata</name>
    <name type="common">Purple orchid tree</name>
    <name type="synonym">Phanera variegata</name>
    <dbReference type="NCBI Taxonomy" id="167791"/>
    <lineage>
        <taxon>Eukaryota</taxon>
        <taxon>Viridiplantae</taxon>
        <taxon>Streptophyta</taxon>
        <taxon>Embryophyta</taxon>
        <taxon>Tracheophyta</taxon>
        <taxon>Spermatophyta</taxon>
        <taxon>Magnoliopsida</taxon>
        <taxon>eudicotyledons</taxon>
        <taxon>Gunneridae</taxon>
        <taxon>Pentapetalae</taxon>
        <taxon>rosids</taxon>
        <taxon>fabids</taxon>
        <taxon>Fabales</taxon>
        <taxon>Fabaceae</taxon>
        <taxon>Cercidoideae</taxon>
        <taxon>Cercideae</taxon>
        <taxon>Bauhiniinae</taxon>
        <taxon>Bauhinia</taxon>
    </lineage>
</organism>
<proteinExistence type="predicted"/>